<proteinExistence type="predicted"/>
<dbReference type="PANTHER" id="PTHR28617">
    <property type="entry name" value="CILIA- AND FLAGELLA-ASSOCIATED PROTEIN 77"/>
    <property type="match status" value="1"/>
</dbReference>
<reference evidence="2" key="1">
    <citation type="submission" date="2023-06" db="EMBL/GenBank/DDBJ databases">
        <title>Survivors Of The Sea: Transcriptome response of Skeletonema marinoi to long-term dormancy.</title>
        <authorList>
            <person name="Pinder M.I.M."/>
            <person name="Kourtchenko O."/>
            <person name="Robertson E.K."/>
            <person name="Larsson T."/>
            <person name="Maumus F."/>
            <person name="Osuna-Cruz C.M."/>
            <person name="Vancaester E."/>
            <person name="Stenow R."/>
            <person name="Vandepoele K."/>
            <person name="Ploug H."/>
            <person name="Bruchert V."/>
            <person name="Godhe A."/>
            <person name="Topel M."/>
        </authorList>
    </citation>
    <scope>NUCLEOTIDE SEQUENCE</scope>
    <source>
        <strain evidence="2">R05AC</strain>
    </source>
</reference>
<dbReference type="Pfam" id="PF14945">
    <property type="entry name" value="LLC1"/>
    <property type="match status" value="1"/>
</dbReference>
<dbReference type="PANTHER" id="PTHR28617:SF1">
    <property type="entry name" value="CILIA- AND FLAGELLA-ASSOCIATED PROTEIN 77"/>
    <property type="match status" value="1"/>
</dbReference>
<sequence>MDTSGKNKRVTMIKSVVGKVKSAQYALPDIVYGIESKMDKEGAGKVIESWAVAEPSPLPISMQSFPATNRQALKHGCLTSKAQREYGKQHPVMKQSPKHSNMGHQSKENAEVKSNSNDVITSIYQRNLNQQPHHVFGIQTKKNNASMDELLRCIPSELEEETDYPDLSGKKRKGRIPPAKATKASQSVAECRPMTRTKAVDEFKMKKFLNVQSKVKCYIHQCDQTEYNYVAEAFNWEQRVKGENDAAREWNKNWGSLFLSNQPTSYKERIYDLKRKMTEEKLPVQSNYQMSYTKTNPYRKFGEKDHRRKRCDMDDS</sequence>
<dbReference type="InterPro" id="IPR020339">
    <property type="entry name" value="C20orf85-like"/>
</dbReference>
<keyword evidence="2" id="KW-0282">Flagellum</keyword>
<evidence type="ECO:0000256" key="1">
    <source>
        <dbReference type="SAM" id="MobiDB-lite"/>
    </source>
</evidence>
<name>A0AAD8YHP1_9STRA</name>
<keyword evidence="2" id="KW-0966">Cell projection</keyword>
<accession>A0AAD8YHP1</accession>
<dbReference type="InterPro" id="IPR029147">
    <property type="entry name" value="CFAP77"/>
</dbReference>
<comment type="caution">
    <text evidence="2">The sequence shown here is derived from an EMBL/GenBank/DDBJ whole genome shotgun (WGS) entry which is preliminary data.</text>
</comment>
<feature type="region of interest" description="Disordered" evidence="1">
    <location>
        <begin position="85"/>
        <end position="114"/>
    </location>
</feature>
<keyword evidence="2" id="KW-0969">Cilium</keyword>
<keyword evidence="3" id="KW-1185">Reference proteome</keyword>
<feature type="region of interest" description="Disordered" evidence="1">
    <location>
        <begin position="162"/>
        <end position="186"/>
    </location>
</feature>
<evidence type="ECO:0000313" key="2">
    <source>
        <dbReference type="EMBL" id="KAK1745729.1"/>
    </source>
</evidence>
<protein>
    <submittedName>
        <fullName evidence="2">Cilia- and flagella-associated protein 77</fullName>
    </submittedName>
</protein>
<dbReference type="AlphaFoldDB" id="A0AAD8YHP1"/>
<dbReference type="Pfam" id="PF14825">
    <property type="entry name" value="CFAP77"/>
    <property type="match status" value="1"/>
</dbReference>
<dbReference type="Proteomes" id="UP001224775">
    <property type="component" value="Unassembled WGS sequence"/>
</dbReference>
<gene>
    <name evidence="2" type="ORF">QTG54_003653</name>
</gene>
<organism evidence="2 3">
    <name type="scientific">Skeletonema marinoi</name>
    <dbReference type="NCBI Taxonomy" id="267567"/>
    <lineage>
        <taxon>Eukaryota</taxon>
        <taxon>Sar</taxon>
        <taxon>Stramenopiles</taxon>
        <taxon>Ochrophyta</taxon>
        <taxon>Bacillariophyta</taxon>
        <taxon>Coscinodiscophyceae</taxon>
        <taxon>Thalassiosirophycidae</taxon>
        <taxon>Thalassiosirales</taxon>
        <taxon>Skeletonemataceae</taxon>
        <taxon>Skeletonema</taxon>
        <taxon>Skeletonema marinoi-dohrnii complex</taxon>
    </lineage>
</organism>
<dbReference type="EMBL" id="JATAAI010000005">
    <property type="protein sequence ID" value="KAK1745729.1"/>
    <property type="molecule type" value="Genomic_DNA"/>
</dbReference>
<evidence type="ECO:0000313" key="3">
    <source>
        <dbReference type="Proteomes" id="UP001224775"/>
    </source>
</evidence>